<dbReference type="InterPro" id="IPR037436">
    <property type="entry name" value="SNX14_PX"/>
</dbReference>
<dbReference type="SMART" id="SM00315">
    <property type="entry name" value="RGS"/>
    <property type="match status" value="1"/>
</dbReference>
<keyword evidence="5" id="KW-1185">Reference proteome</keyword>
<evidence type="ECO:0000313" key="5">
    <source>
        <dbReference type="Proteomes" id="UP000694941"/>
    </source>
</evidence>
<dbReference type="RefSeq" id="XP_022243695.1">
    <property type="nucleotide sequence ID" value="XM_022387987.1"/>
</dbReference>
<dbReference type="SUPFAM" id="SSF48097">
    <property type="entry name" value="Regulator of G-protein signaling, RGS"/>
    <property type="match status" value="1"/>
</dbReference>
<dbReference type="CDD" id="cd08722">
    <property type="entry name" value="RGS_SNX14"/>
    <property type="match status" value="1"/>
</dbReference>
<dbReference type="InterPro" id="IPR036305">
    <property type="entry name" value="RGS_sf"/>
</dbReference>
<dbReference type="SMART" id="SM00313">
    <property type="entry name" value="PXA"/>
    <property type="match status" value="1"/>
</dbReference>
<evidence type="ECO:0000259" key="2">
    <source>
        <dbReference type="PROSITE" id="PS50132"/>
    </source>
</evidence>
<dbReference type="InterPro" id="IPR036871">
    <property type="entry name" value="PX_dom_sf"/>
</dbReference>
<dbReference type="GeneID" id="106461108"/>
<organism evidence="5 6">
    <name type="scientific">Limulus polyphemus</name>
    <name type="common">Atlantic horseshoe crab</name>
    <dbReference type="NCBI Taxonomy" id="6850"/>
    <lineage>
        <taxon>Eukaryota</taxon>
        <taxon>Metazoa</taxon>
        <taxon>Ecdysozoa</taxon>
        <taxon>Arthropoda</taxon>
        <taxon>Chelicerata</taxon>
        <taxon>Merostomata</taxon>
        <taxon>Xiphosura</taxon>
        <taxon>Limulidae</taxon>
        <taxon>Limulus</taxon>
    </lineage>
</organism>
<dbReference type="Pfam" id="PF00615">
    <property type="entry name" value="RGS"/>
    <property type="match status" value="1"/>
</dbReference>
<dbReference type="SMART" id="SM00312">
    <property type="entry name" value="PX"/>
    <property type="match status" value="1"/>
</dbReference>
<name>A0ABM1SJ90_LIMPO</name>
<proteinExistence type="inferred from homology"/>
<dbReference type="PROSITE" id="PS50195">
    <property type="entry name" value="PX"/>
    <property type="match status" value="1"/>
</dbReference>
<reference evidence="6" key="1">
    <citation type="submission" date="2025-08" db="UniProtKB">
        <authorList>
            <consortium name="RefSeq"/>
        </authorList>
    </citation>
    <scope>IDENTIFICATION</scope>
    <source>
        <tissue evidence="6">Muscle</tissue>
    </source>
</reference>
<dbReference type="InterPro" id="IPR013937">
    <property type="entry name" value="Sorting_nexin_C"/>
</dbReference>
<sequence length="965" mass="111181">MDSYQMSSFITSGKQNLWKIKLCQRYALYVATKKCKRHQNDLSIYLVKPWTELLVPQEIDEAIEQILTLTLKEYVYSWYTDISSDDSFVQELRVALRFMGASLIRRVRQVDLVNIILGRISRVAAYHVDGCVKGKAVFGNLHVALRSREEEIQYLRCLVERLLPYTLPRKPLQCRSLSTLIREVLCGSVLLPAMDVIANPSSHLRHLLEDLLQSGMWTTPNTFVVHYLHRIAVSFSSGCQHPPVAILQTSVTGVPEALVSQIDVAPLHSSMSSLASRLSLAPAGNHGMTTHHVSRLPASAPRSIVTQNGFHIYLRDSSTWADCHQWHWCLPYAGRMEEYPDTKEPKVEFLEHFITSNIPTNNSVLNVDLETILNNQQLLFPFMQFLKEHAVVNILQFCLSVDDFNQRSMNPDMTTEQLTTLHKEAKALYETYFVHDAVDKVSFDEDIVHEIKAIVDGPVENVIKLRTTSPLFRAYEYAYNLLDQIYCPIFQHSDNYFRLLCGDRCSGSGQRNLTKANKRGTGESSVSKLGNKIKGVFWTNTDEGRVFAEESATDLGEVLLGDSTLDSTVWEDSEVYKFEGDPRLKDLSAWRVSIPRVETRMDIHCKYYHVFIIEVQRIDVNGEDNPDELHWTVERKYHEFYVLEAKLIEFHGEFSSVQLPQKRSFGNKSRQFMESRKSAFENFLKNLLSIPLLKGSQLLFRFLKSPVEFSTGFLPDINLGRMIKTVPMKLMKEKGQHLDPFLQAFIASTESGKPKPSKVEWKDIFETPIPPILKKIRNPIFDNNYSKWVSHTDDEATSEKVDGSVETLKDVYDYIFYVALHVYKLPDWCVQLLRMFDCLVRQSLQGYVEWYLDRKIEQAIKPQRVAELLEILKDVLFFDTSPPRTDEQKAERAKIALQQATEFFTDHFGWLTGEQCLEEGTKLLFTYLQNPILNKHLSYVLLDVVVQEIFPELRPDYTPSPEMWT</sequence>
<dbReference type="Pfam" id="PF02194">
    <property type="entry name" value="PXA"/>
    <property type="match status" value="1"/>
</dbReference>
<dbReference type="Gene3D" id="1.10.167.10">
    <property type="entry name" value="Regulator of G-protein Signalling 4, domain 2"/>
    <property type="match status" value="1"/>
</dbReference>
<feature type="domain" description="RGS" evidence="2">
    <location>
        <begin position="368"/>
        <end position="500"/>
    </location>
</feature>
<dbReference type="CDD" id="cd06877">
    <property type="entry name" value="PX_SNX14"/>
    <property type="match status" value="1"/>
</dbReference>
<accession>A0ABM1SJ90</accession>
<dbReference type="InterPro" id="IPR037892">
    <property type="entry name" value="SNX14_RGS"/>
</dbReference>
<dbReference type="SUPFAM" id="SSF64268">
    <property type="entry name" value="PX domain"/>
    <property type="match status" value="1"/>
</dbReference>
<feature type="domain" description="PXA" evidence="4">
    <location>
        <begin position="56"/>
        <end position="212"/>
    </location>
</feature>
<evidence type="ECO:0000313" key="6">
    <source>
        <dbReference type="RefSeq" id="XP_022243695.1"/>
    </source>
</evidence>
<dbReference type="PROSITE" id="PS51207">
    <property type="entry name" value="PXA"/>
    <property type="match status" value="1"/>
</dbReference>
<comment type="similarity">
    <text evidence="1">Belongs to the sorting nexin family.</text>
</comment>
<dbReference type="Proteomes" id="UP000694941">
    <property type="component" value="Unplaced"/>
</dbReference>
<dbReference type="Pfam" id="PF08628">
    <property type="entry name" value="Nexin_C"/>
    <property type="match status" value="1"/>
</dbReference>
<evidence type="ECO:0000259" key="4">
    <source>
        <dbReference type="PROSITE" id="PS51207"/>
    </source>
</evidence>
<dbReference type="InterPro" id="IPR001683">
    <property type="entry name" value="PX_dom"/>
</dbReference>
<dbReference type="InterPro" id="IPR044926">
    <property type="entry name" value="RGS_subdomain_2"/>
</dbReference>
<protein>
    <submittedName>
        <fullName evidence="6">Sorting nexin-14-like</fullName>
    </submittedName>
</protein>
<gene>
    <name evidence="6" type="primary">LOC106461108</name>
</gene>
<dbReference type="Gene3D" id="3.30.1520.10">
    <property type="entry name" value="Phox-like domain"/>
    <property type="match status" value="1"/>
</dbReference>
<evidence type="ECO:0000259" key="3">
    <source>
        <dbReference type="PROSITE" id="PS50195"/>
    </source>
</evidence>
<dbReference type="Pfam" id="PF00787">
    <property type="entry name" value="PX"/>
    <property type="match status" value="1"/>
</dbReference>
<evidence type="ECO:0000256" key="1">
    <source>
        <dbReference type="ARBA" id="ARBA00010883"/>
    </source>
</evidence>
<dbReference type="InterPro" id="IPR016137">
    <property type="entry name" value="RGS"/>
</dbReference>
<dbReference type="InterPro" id="IPR003114">
    <property type="entry name" value="Phox_assoc"/>
</dbReference>
<dbReference type="PANTHER" id="PTHR22775:SF44">
    <property type="entry name" value="SORTING NEXIN-14"/>
    <property type="match status" value="1"/>
</dbReference>
<feature type="domain" description="PX" evidence="3">
    <location>
        <begin position="589"/>
        <end position="710"/>
    </location>
</feature>
<dbReference type="PANTHER" id="PTHR22775">
    <property type="entry name" value="SORTING NEXIN"/>
    <property type="match status" value="1"/>
</dbReference>
<dbReference type="PROSITE" id="PS50132">
    <property type="entry name" value="RGS"/>
    <property type="match status" value="1"/>
</dbReference>